<dbReference type="PANTHER" id="PTHR33507:SF3">
    <property type="entry name" value="INNER MEMBRANE PROTEIN YBBJ"/>
    <property type="match status" value="1"/>
</dbReference>
<feature type="transmembrane region" description="Helical" evidence="5">
    <location>
        <begin position="56"/>
        <end position="75"/>
    </location>
</feature>
<dbReference type="EMBL" id="ACRF02000003">
    <property type="protein sequence ID" value="EEW92556.1"/>
    <property type="molecule type" value="Genomic_DNA"/>
</dbReference>
<dbReference type="PANTHER" id="PTHR33507">
    <property type="entry name" value="INNER MEMBRANE PROTEIN YBBJ"/>
    <property type="match status" value="1"/>
</dbReference>
<evidence type="ECO:0000256" key="4">
    <source>
        <dbReference type="ARBA" id="ARBA00023136"/>
    </source>
</evidence>
<dbReference type="RefSeq" id="WP_006703677.1">
    <property type="nucleotide sequence ID" value="NZ_KI391971.1"/>
</dbReference>
<dbReference type="InterPro" id="IPR002810">
    <property type="entry name" value="NfeD-like_C"/>
</dbReference>
<feature type="transmembrane region" description="Helical" evidence="5">
    <location>
        <begin position="6"/>
        <end position="25"/>
    </location>
</feature>
<dbReference type="Proteomes" id="UP000002939">
    <property type="component" value="Unassembled WGS sequence"/>
</dbReference>
<comment type="subcellular location">
    <subcellularLocation>
        <location evidence="1">Membrane</location>
        <topology evidence="1">Multi-pass membrane protein</topology>
    </subcellularLocation>
</comment>
<comment type="caution">
    <text evidence="8">The sequence shown here is derived from an EMBL/GenBank/DDBJ whole genome shotgun (WGS) entry which is preliminary data.</text>
</comment>
<organism evidence="8 9">
    <name type="scientific">Granulicatella elegans ATCC 700633</name>
    <dbReference type="NCBI Taxonomy" id="626369"/>
    <lineage>
        <taxon>Bacteria</taxon>
        <taxon>Bacillati</taxon>
        <taxon>Bacillota</taxon>
        <taxon>Bacilli</taxon>
        <taxon>Lactobacillales</taxon>
        <taxon>Carnobacteriaceae</taxon>
        <taxon>Granulicatella</taxon>
    </lineage>
</organism>
<evidence type="ECO:0000256" key="5">
    <source>
        <dbReference type="SAM" id="Phobius"/>
    </source>
</evidence>
<evidence type="ECO:0000256" key="3">
    <source>
        <dbReference type="ARBA" id="ARBA00022989"/>
    </source>
</evidence>
<dbReference type="HOGENOM" id="CLU_087257_2_0_9"/>
<protein>
    <submittedName>
        <fullName evidence="8">Uncharacterized protein</fullName>
    </submittedName>
</protein>
<keyword evidence="4 5" id="KW-0472">Membrane</keyword>
<dbReference type="Pfam" id="PF24961">
    <property type="entry name" value="NfeD_membrane"/>
    <property type="match status" value="1"/>
</dbReference>
<name>D0BN66_9LACT</name>
<dbReference type="AlphaFoldDB" id="D0BN66"/>
<keyword evidence="3 5" id="KW-1133">Transmembrane helix</keyword>
<proteinExistence type="predicted"/>
<dbReference type="Pfam" id="PF01957">
    <property type="entry name" value="NfeD"/>
    <property type="match status" value="1"/>
</dbReference>
<sequence>MMATNGGGLLYVDLLLLLVAVMGVFFSLFSKWNIFGSLITVISFATYTFLHTYWNFFVIILFVFGFLFLGFEVLIPGIGALGVLGTVFVLGGMYWANQAVMDLVVLILMSLLLAIVLLVLLVKRGNHFSHKKGLVLLSSLKKSKGYSTSKVYDDLVNKTGKALTVLRPSGKAELDGEIVDVVSTGFVIPEDTMIQVVKVEGSKIVVQVLENNNE</sequence>
<reference evidence="8" key="1">
    <citation type="submission" date="2009-09" db="EMBL/GenBank/DDBJ databases">
        <authorList>
            <consortium name="The Broad Institute Genome Sequencing Platform"/>
            <person name="Ward D."/>
            <person name="Feldgarden M."/>
            <person name="Earl A."/>
            <person name="Young S.K."/>
            <person name="Zeng Q."/>
            <person name="Koehrsen M."/>
            <person name="Alvarado L."/>
            <person name="Berlin A."/>
            <person name="Bochicchio J."/>
            <person name="Borenstein D."/>
            <person name="Chapman S.B."/>
            <person name="Chen Z."/>
            <person name="Engels R."/>
            <person name="Freedman E."/>
            <person name="Gellesch M."/>
            <person name="Goldberg J."/>
            <person name="Griggs A."/>
            <person name="Gujja S."/>
            <person name="Heilman E."/>
            <person name="Heiman D."/>
            <person name="Hepburn T."/>
            <person name="Howarth C."/>
            <person name="Jen D."/>
            <person name="Larson L."/>
            <person name="Lewis B."/>
            <person name="Mehta T."/>
            <person name="Park D."/>
            <person name="Pearson M."/>
            <person name="Roberts A."/>
            <person name="Saif S."/>
            <person name="Shea T."/>
            <person name="Shenoy N."/>
            <person name="Sisk P."/>
            <person name="Stolte C."/>
            <person name="Sykes S."/>
            <person name="Thomson T."/>
            <person name="Walk T."/>
            <person name="White J."/>
            <person name="Yandava C."/>
            <person name="Sibley C.D."/>
            <person name="Field T.R."/>
            <person name="Grinwis M."/>
            <person name="Eshaghurshan C.S."/>
            <person name="Surette M.G."/>
            <person name="Haas B."/>
            <person name="Nusbaum C."/>
            <person name="Birren B."/>
        </authorList>
    </citation>
    <scope>NUCLEOTIDE SEQUENCE [LARGE SCALE GENOMIC DNA]</scope>
    <source>
        <strain evidence="8">ATCC 700633</strain>
    </source>
</reference>
<evidence type="ECO:0000256" key="2">
    <source>
        <dbReference type="ARBA" id="ARBA00022692"/>
    </source>
</evidence>
<feature type="transmembrane region" description="Helical" evidence="5">
    <location>
        <begin position="103"/>
        <end position="122"/>
    </location>
</feature>
<accession>D0BN66</accession>
<feature type="domain" description="NfeD integral membrane" evidence="7">
    <location>
        <begin position="12"/>
        <end position="123"/>
    </location>
</feature>
<dbReference type="GO" id="GO:0005886">
    <property type="term" value="C:plasma membrane"/>
    <property type="evidence" value="ECO:0007669"/>
    <property type="project" value="TreeGrafter"/>
</dbReference>
<evidence type="ECO:0000313" key="9">
    <source>
        <dbReference type="Proteomes" id="UP000002939"/>
    </source>
</evidence>
<keyword evidence="2 5" id="KW-0812">Transmembrane</keyword>
<reference evidence="8" key="2">
    <citation type="submission" date="2011-10" db="EMBL/GenBank/DDBJ databases">
        <title>The Genome Sequence of Granulicatella elegans ATCC 700633.</title>
        <authorList>
            <consortium name="The Broad Institute Genome Sequencing Platform"/>
            <consortium name="The Broad Institute Genome Sequencing Center for Infectious Disease"/>
            <person name="Earl A."/>
            <person name="Ward D."/>
            <person name="Feldgarden M."/>
            <person name="Gevers D."/>
            <person name="Sibley C.D."/>
            <person name="Field T.R."/>
            <person name="Grinwis M."/>
            <person name="Eshaghurshan C.S."/>
            <person name="Surette M.G."/>
            <person name="Young S.K."/>
            <person name="Zeng Q."/>
            <person name="Gargeya S."/>
            <person name="Fitzgerald M."/>
            <person name="Haas B."/>
            <person name="Abouelleil A."/>
            <person name="Alvarado L."/>
            <person name="Arachchi H.M."/>
            <person name="Berlin A."/>
            <person name="Brown A."/>
            <person name="Chapman S.B."/>
            <person name="Chen Z."/>
            <person name="Dunbar C."/>
            <person name="Freedman E."/>
            <person name="Gearin G."/>
            <person name="Goldberg J."/>
            <person name="Griggs A."/>
            <person name="Gujja S."/>
            <person name="Heiman D."/>
            <person name="Howarth C."/>
            <person name="Larson L."/>
            <person name="Lui A."/>
            <person name="MacDonald P.J.P."/>
            <person name="Montmayeur A."/>
            <person name="Murphy C."/>
            <person name="Neiman D."/>
            <person name="Pearson M."/>
            <person name="Priest M."/>
            <person name="Roberts A."/>
            <person name="Saif S."/>
            <person name="Shea T."/>
            <person name="Shenoy N."/>
            <person name="Sisk P."/>
            <person name="Stolte C."/>
            <person name="Sykes S."/>
            <person name="Wortman J."/>
            <person name="Nusbaum C."/>
            <person name="Birren B."/>
        </authorList>
    </citation>
    <scope>NUCLEOTIDE SEQUENCE [LARGE SCALE GENOMIC DNA]</scope>
    <source>
        <strain evidence="8">ATCC 700633</strain>
    </source>
</reference>
<feature type="domain" description="NfeD-like C-terminal" evidence="6">
    <location>
        <begin position="153"/>
        <end position="206"/>
    </location>
</feature>
<dbReference type="STRING" id="626369.HMPREF0446_01401"/>
<dbReference type="InterPro" id="IPR012340">
    <property type="entry name" value="NA-bd_OB-fold"/>
</dbReference>
<evidence type="ECO:0000259" key="6">
    <source>
        <dbReference type="Pfam" id="PF01957"/>
    </source>
</evidence>
<dbReference type="InterPro" id="IPR052165">
    <property type="entry name" value="Membrane_assoc_protease"/>
</dbReference>
<keyword evidence="9" id="KW-1185">Reference proteome</keyword>
<gene>
    <name evidence="8" type="ORF">HMPREF0446_01401</name>
</gene>
<dbReference type="InterPro" id="IPR056739">
    <property type="entry name" value="NfeD_membrane"/>
</dbReference>
<dbReference type="Gene3D" id="2.40.50.140">
    <property type="entry name" value="Nucleic acid-binding proteins"/>
    <property type="match status" value="1"/>
</dbReference>
<feature type="transmembrane region" description="Helical" evidence="5">
    <location>
        <begin position="80"/>
        <end position="97"/>
    </location>
</feature>
<dbReference type="eggNOG" id="COG1030">
    <property type="taxonomic scope" value="Bacteria"/>
</dbReference>
<evidence type="ECO:0000256" key="1">
    <source>
        <dbReference type="ARBA" id="ARBA00004141"/>
    </source>
</evidence>
<dbReference type="OrthoDB" id="9806253at2"/>
<evidence type="ECO:0000313" key="8">
    <source>
        <dbReference type="EMBL" id="EEW92556.1"/>
    </source>
</evidence>
<evidence type="ECO:0000259" key="7">
    <source>
        <dbReference type="Pfam" id="PF24961"/>
    </source>
</evidence>